<keyword evidence="4" id="KW-0808">Transferase</keyword>
<name>A0A2I8VKD4_9EURY</name>
<evidence type="ECO:0000256" key="6">
    <source>
        <dbReference type="ARBA" id="ARBA00023012"/>
    </source>
</evidence>
<evidence type="ECO:0000256" key="2">
    <source>
        <dbReference type="ARBA" id="ARBA00012438"/>
    </source>
</evidence>
<feature type="region of interest" description="Disordered" evidence="7">
    <location>
        <begin position="158"/>
        <end position="202"/>
    </location>
</feature>
<organism evidence="9 10">
    <name type="scientific">Salinigranum rubrum</name>
    <dbReference type="NCBI Taxonomy" id="755307"/>
    <lineage>
        <taxon>Archaea</taxon>
        <taxon>Methanobacteriati</taxon>
        <taxon>Methanobacteriota</taxon>
        <taxon>Stenosarchaea group</taxon>
        <taxon>Halobacteria</taxon>
        <taxon>Halobacteriales</taxon>
        <taxon>Haloferacaceae</taxon>
        <taxon>Salinigranum</taxon>
    </lineage>
</organism>
<feature type="region of interest" description="Disordered" evidence="7">
    <location>
        <begin position="1"/>
        <end position="25"/>
    </location>
</feature>
<dbReference type="InterPro" id="IPR036097">
    <property type="entry name" value="HisK_dim/P_sf"/>
</dbReference>
<dbReference type="InterPro" id="IPR036890">
    <property type="entry name" value="HATPase_C_sf"/>
</dbReference>
<dbReference type="PRINTS" id="PR00344">
    <property type="entry name" value="BCTRLSENSOR"/>
</dbReference>
<comment type="catalytic activity">
    <reaction evidence="1">
        <text>ATP + protein L-histidine = ADP + protein N-phospho-L-histidine.</text>
        <dbReference type="EC" id="2.7.13.3"/>
    </reaction>
</comment>
<dbReference type="SMART" id="SM00387">
    <property type="entry name" value="HATPase_c"/>
    <property type="match status" value="1"/>
</dbReference>
<evidence type="ECO:0000259" key="8">
    <source>
        <dbReference type="PROSITE" id="PS50109"/>
    </source>
</evidence>
<dbReference type="PANTHER" id="PTHR43711:SF1">
    <property type="entry name" value="HISTIDINE KINASE 1"/>
    <property type="match status" value="1"/>
</dbReference>
<dbReference type="InterPro" id="IPR003661">
    <property type="entry name" value="HisK_dim/P_dom"/>
</dbReference>
<dbReference type="EC" id="2.7.13.3" evidence="2"/>
<dbReference type="SUPFAM" id="SSF47384">
    <property type="entry name" value="Homodimeric domain of signal transducing histidine kinase"/>
    <property type="match status" value="1"/>
</dbReference>
<dbReference type="EMBL" id="CP026309">
    <property type="protein sequence ID" value="AUV82392.1"/>
    <property type="molecule type" value="Genomic_DNA"/>
</dbReference>
<dbReference type="InterPro" id="IPR005467">
    <property type="entry name" value="His_kinase_dom"/>
</dbReference>
<evidence type="ECO:0000313" key="10">
    <source>
        <dbReference type="Proteomes" id="UP000236584"/>
    </source>
</evidence>
<evidence type="ECO:0000256" key="4">
    <source>
        <dbReference type="ARBA" id="ARBA00022679"/>
    </source>
</evidence>
<gene>
    <name evidence="9" type="ORF">C2R22_12680</name>
</gene>
<feature type="compositionally biased region" description="Polar residues" evidence="7">
    <location>
        <begin position="175"/>
        <end position="186"/>
    </location>
</feature>
<dbReference type="Gene3D" id="3.30.565.10">
    <property type="entry name" value="Histidine kinase-like ATPase, C-terminal domain"/>
    <property type="match status" value="1"/>
</dbReference>
<dbReference type="Proteomes" id="UP000236584">
    <property type="component" value="Chromosome"/>
</dbReference>
<keyword evidence="3" id="KW-0597">Phosphoprotein</keyword>
<dbReference type="SUPFAM" id="SSF55874">
    <property type="entry name" value="ATPase domain of HSP90 chaperone/DNA topoisomerase II/histidine kinase"/>
    <property type="match status" value="1"/>
</dbReference>
<evidence type="ECO:0000256" key="1">
    <source>
        <dbReference type="ARBA" id="ARBA00000085"/>
    </source>
</evidence>
<dbReference type="InterPro" id="IPR003594">
    <property type="entry name" value="HATPase_dom"/>
</dbReference>
<dbReference type="Gene3D" id="1.10.287.130">
    <property type="match status" value="1"/>
</dbReference>
<dbReference type="InterPro" id="IPR050736">
    <property type="entry name" value="Sensor_HK_Regulatory"/>
</dbReference>
<evidence type="ECO:0000256" key="5">
    <source>
        <dbReference type="ARBA" id="ARBA00022777"/>
    </source>
</evidence>
<protein>
    <recommendedName>
        <fullName evidence="2">histidine kinase</fullName>
        <ecNumber evidence="2">2.7.13.3</ecNumber>
    </recommendedName>
</protein>
<dbReference type="Pfam" id="PF02518">
    <property type="entry name" value="HATPase_c"/>
    <property type="match status" value="1"/>
</dbReference>
<evidence type="ECO:0000256" key="3">
    <source>
        <dbReference type="ARBA" id="ARBA00022553"/>
    </source>
</evidence>
<dbReference type="SMART" id="SM00388">
    <property type="entry name" value="HisKA"/>
    <property type="match status" value="1"/>
</dbReference>
<feature type="domain" description="Histidine kinase" evidence="8">
    <location>
        <begin position="47"/>
        <end position="284"/>
    </location>
</feature>
<feature type="region of interest" description="Disordered" evidence="7">
    <location>
        <begin position="214"/>
        <end position="233"/>
    </location>
</feature>
<proteinExistence type="predicted"/>
<dbReference type="CDD" id="cd00082">
    <property type="entry name" value="HisKA"/>
    <property type="match status" value="1"/>
</dbReference>
<evidence type="ECO:0000313" key="9">
    <source>
        <dbReference type="EMBL" id="AUV82392.1"/>
    </source>
</evidence>
<dbReference type="OrthoDB" id="8127at2157"/>
<dbReference type="PANTHER" id="PTHR43711">
    <property type="entry name" value="TWO-COMPONENT HISTIDINE KINASE"/>
    <property type="match status" value="1"/>
</dbReference>
<evidence type="ECO:0000256" key="7">
    <source>
        <dbReference type="SAM" id="MobiDB-lite"/>
    </source>
</evidence>
<dbReference type="GeneID" id="35592961"/>
<dbReference type="RefSeq" id="WP_103426081.1">
    <property type="nucleotide sequence ID" value="NZ_CP026309.1"/>
</dbReference>
<dbReference type="KEGG" id="srub:C2R22_12680"/>
<keyword evidence="6" id="KW-0902">Two-component regulatory system</keyword>
<keyword evidence="5" id="KW-0418">Kinase</keyword>
<dbReference type="AlphaFoldDB" id="A0A2I8VKD4"/>
<accession>A0A2I8VKD4</accession>
<sequence>MREPHRVAPVRRGVPGDRGAIRDITERKARKRELKERNERLDEFASVVSHDLRNPLQVAQGHLDLARERIDGDDGSLDRVGNALDRIEAIVDDVLTLAREGTEAPDVSEVAVTDIARRAWDSVDTADARLVVETTLRVDADEKRLQRLFENLFRNSVEHGSTTPRSQARGDSVEHGSTNSQNTPRSDGSAEHSPTDGSDDSTVTVRVGHVEDDGAPRAFFVEDDGPGIDPDRRDQVFESGYSTSREGTGLGLDIVKAIATSHEWDVALSEGTLGGARFTFHLAD</sequence>
<dbReference type="Pfam" id="PF00512">
    <property type="entry name" value="HisKA"/>
    <property type="match status" value="1"/>
</dbReference>
<reference evidence="9 10" key="1">
    <citation type="submission" date="2018-01" db="EMBL/GenBank/DDBJ databases">
        <title>Complete genome sequence of Salinigranum rubrum GX10T, an extremely halophilic archaeon isolated from a marine solar saltern.</title>
        <authorList>
            <person name="Han S."/>
        </authorList>
    </citation>
    <scope>NUCLEOTIDE SEQUENCE [LARGE SCALE GENOMIC DNA]</scope>
    <source>
        <strain evidence="9 10">GX10</strain>
    </source>
</reference>
<dbReference type="GO" id="GO:0000155">
    <property type="term" value="F:phosphorelay sensor kinase activity"/>
    <property type="evidence" value="ECO:0007669"/>
    <property type="project" value="InterPro"/>
</dbReference>
<dbReference type="InterPro" id="IPR004358">
    <property type="entry name" value="Sig_transdc_His_kin-like_C"/>
</dbReference>
<dbReference type="PROSITE" id="PS50109">
    <property type="entry name" value="HIS_KIN"/>
    <property type="match status" value="1"/>
</dbReference>
<keyword evidence="10" id="KW-1185">Reference proteome</keyword>